<gene>
    <name evidence="3" type="ORF">SNAT2548_LOCUS27312</name>
</gene>
<accession>A0A812SRE7</accession>
<protein>
    <recommendedName>
        <fullName evidence="2">EGF-like domain-containing protein</fullName>
    </recommendedName>
</protein>
<dbReference type="InterPro" id="IPR000742">
    <property type="entry name" value="EGF"/>
</dbReference>
<comment type="caution">
    <text evidence="3">The sequence shown here is derived from an EMBL/GenBank/DDBJ whole genome shotgun (WGS) entry which is preliminary data.</text>
</comment>
<evidence type="ECO:0000313" key="4">
    <source>
        <dbReference type="Proteomes" id="UP000604046"/>
    </source>
</evidence>
<feature type="domain" description="EGF-like" evidence="2">
    <location>
        <begin position="158"/>
        <end position="196"/>
    </location>
</feature>
<comment type="caution">
    <text evidence="1">Lacks conserved residue(s) required for the propagation of feature annotation.</text>
</comment>
<reference evidence="3" key="1">
    <citation type="submission" date="2021-02" db="EMBL/GenBank/DDBJ databases">
        <authorList>
            <person name="Dougan E. K."/>
            <person name="Rhodes N."/>
            <person name="Thang M."/>
            <person name="Chan C."/>
        </authorList>
    </citation>
    <scope>NUCLEOTIDE SEQUENCE</scope>
</reference>
<keyword evidence="4" id="KW-1185">Reference proteome</keyword>
<organism evidence="3 4">
    <name type="scientific">Symbiodinium natans</name>
    <dbReference type="NCBI Taxonomy" id="878477"/>
    <lineage>
        <taxon>Eukaryota</taxon>
        <taxon>Sar</taxon>
        <taxon>Alveolata</taxon>
        <taxon>Dinophyceae</taxon>
        <taxon>Suessiales</taxon>
        <taxon>Symbiodiniaceae</taxon>
        <taxon>Symbiodinium</taxon>
    </lineage>
</organism>
<sequence>MLGLSDNAVHVWPKGAFRSLVVAVLIALAPQGSNATLKAKLSADAHLAVGAGQEVTRAGTLQVGEATVAENVEFLSKTLSRFRSFALNAQQSVEERHQNEEQRLQEAVAQAKDPKVKTALQQSVASNKESLDETKSIYSNIVTFSDSMLSLLKKTSSSGYNCDQLACGLHASCADTLNGASCVCDEGYIGQGKDCQAPPAFAPHLLLGENAVHASDVHVTAFDGNKIAVVFRDENKGNSGALVVGTVQEAGSIELSPLEIFTAAGAQAFSPVVAGSDSRSLAIAWRDSAKSGACRLRAAKLGASGIRGAEMALSWGPAVDFCNDQAHKMSIQAFDKNRFVVLYSDKARGPDPSHMESFGNSILADVGELGNVSMLGNFRFTDSAVARLEATKVSKNGFVLAARASPAVDEMNPQTVKQEAMAIYGELVGEDLVFDPNPVNLEPKEGQIWARGVSLIAPNTLAYAYQDGKNSQLKIAVLDIHPQTHRMQVAHAPEALGKGVSPYVSMLSLPYSASDPYAMTYFQGDEGESLLSICGLSAERRLQNCEDFPWLTQKVSSVSGASLGDGRVVMAFATPSGVPYYSLFGLSKK</sequence>
<dbReference type="EMBL" id="CAJNDS010002462">
    <property type="protein sequence ID" value="CAE7486921.1"/>
    <property type="molecule type" value="Genomic_DNA"/>
</dbReference>
<dbReference type="AlphaFoldDB" id="A0A812SRE7"/>
<evidence type="ECO:0000259" key="2">
    <source>
        <dbReference type="PROSITE" id="PS50026"/>
    </source>
</evidence>
<proteinExistence type="predicted"/>
<dbReference type="PROSITE" id="PS50026">
    <property type="entry name" value="EGF_3"/>
    <property type="match status" value="1"/>
</dbReference>
<evidence type="ECO:0000313" key="3">
    <source>
        <dbReference type="EMBL" id="CAE7486921.1"/>
    </source>
</evidence>
<dbReference type="PROSITE" id="PS01186">
    <property type="entry name" value="EGF_2"/>
    <property type="match status" value="1"/>
</dbReference>
<dbReference type="Gene3D" id="2.40.155.10">
    <property type="entry name" value="Green fluorescent protein"/>
    <property type="match status" value="1"/>
</dbReference>
<dbReference type="OrthoDB" id="418344at2759"/>
<evidence type="ECO:0000256" key="1">
    <source>
        <dbReference type="PROSITE-ProRule" id="PRU00076"/>
    </source>
</evidence>
<keyword evidence="1" id="KW-0245">EGF-like domain</keyword>
<name>A0A812SRE7_9DINO</name>
<dbReference type="InterPro" id="IPR009017">
    <property type="entry name" value="GFP"/>
</dbReference>
<dbReference type="Proteomes" id="UP000604046">
    <property type="component" value="Unassembled WGS sequence"/>
</dbReference>